<dbReference type="Pfam" id="PF05368">
    <property type="entry name" value="NmrA"/>
    <property type="match status" value="1"/>
</dbReference>
<evidence type="ECO:0000256" key="2">
    <source>
        <dbReference type="ARBA" id="ARBA00023002"/>
    </source>
</evidence>
<dbReference type="Gene3D" id="2.170.140.10">
    <property type="entry name" value="Chitin binding domain"/>
    <property type="match status" value="3"/>
</dbReference>
<keyword evidence="1" id="KW-0521">NADP</keyword>
<feature type="domain" description="Chitin-binding type-2" evidence="3">
    <location>
        <begin position="552"/>
        <end position="601"/>
    </location>
</feature>
<dbReference type="InterPro" id="IPR051609">
    <property type="entry name" value="NmrA/Isoflavone_reductase-like"/>
</dbReference>
<proteinExistence type="predicted"/>
<dbReference type="GO" id="GO:0016491">
    <property type="term" value="F:oxidoreductase activity"/>
    <property type="evidence" value="ECO:0007669"/>
    <property type="project" value="UniProtKB-KW"/>
</dbReference>
<name>A0A814VKM5_9BILA</name>
<dbReference type="InterPro" id="IPR002557">
    <property type="entry name" value="Chitin-bd_dom"/>
</dbReference>
<dbReference type="InterPro" id="IPR036508">
    <property type="entry name" value="Chitin-bd_dom_sf"/>
</dbReference>
<evidence type="ECO:0000256" key="1">
    <source>
        <dbReference type="ARBA" id="ARBA00022857"/>
    </source>
</evidence>
<dbReference type="SUPFAM" id="SSF57625">
    <property type="entry name" value="Invertebrate chitin-binding proteins"/>
    <property type="match status" value="3"/>
</dbReference>
<dbReference type="Gene3D" id="3.90.25.10">
    <property type="entry name" value="UDP-galactose 4-epimerase, domain 1"/>
    <property type="match status" value="1"/>
</dbReference>
<feature type="domain" description="Chitin-binding type-2" evidence="3">
    <location>
        <begin position="331"/>
        <end position="387"/>
    </location>
</feature>
<reference evidence="4" key="1">
    <citation type="submission" date="2021-02" db="EMBL/GenBank/DDBJ databases">
        <authorList>
            <person name="Nowell W R."/>
        </authorList>
    </citation>
    <scope>NUCLEOTIDE SEQUENCE</scope>
</reference>
<dbReference type="GO" id="GO:0008061">
    <property type="term" value="F:chitin binding"/>
    <property type="evidence" value="ECO:0007669"/>
    <property type="project" value="InterPro"/>
</dbReference>
<dbReference type="PANTHER" id="PTHR47706:SF4">
    <property type="entry name" value="NMRA-LIKE DOMAIN-CONTAINING PROTEIN"/>
    <property type="match status" value="1"/>
</dbReference>
<sequence>MAENKTKLVVVAGGTGGLGRHIVDGIINTKKYIVKVFTRQDPLSLSDLTAKGVDVVKVNYADHQSLVFELQGVHTVIVCFIGIDESAMKSQLNLLDACLEAKVKRFAPSEWSGKNETNSAIQLCRELKVPVRNKIKTSDIEFTVFMPGLFMDYFASPQRASSSLPPDIVGIDFNKCKANIVGTGDEPLCTTRADDVGKFVAAALDLDKWDEKMGIVGSRTTWNQLIKLGEQIRGKKFDVKRTTIDETLKQCNLISTNRMMKFVQEVFIAIAQGEIDFEPILNEKFPNIQPMTIDEFLIKWWVTLFATDAALAWRAKKKSTTTNAPIKVDSNFTCEYDAEGYFPDPKYCHIYHFCTVGAHRVLQCSNNLWYSTETQGCDWPEKSDCKAGNLHTSSTAATNMIDGDGNIVTTPRNFRLNVYLPIECPPGVQKYFPDPYDCSAYHYCSGGVDKPSFCDAGLFYDKKHGCQWPKDVPHCQHKCPANGQRLRFVATHSCCHYYECINGHLKEQVCPLHKLYSVETKRCENFQVVTCGSREKCIDPCDYDNSPLCEFKPVCRDKPNGNYVDQYRPNCQFHYTCLESRTFNYTACEHGYRFSVQHQKCLPAKQIFYLIDFQSTNTIFDVLKQCCINMMNFSSTPSGLVTPPLRLSSLNREEFVPCVIVANKFE</sequence>
<evidence type="ECO:0000313" key="4">
    <source>
        <dbReference type="EMBL" id="CAF1188906.1"/>
    </source>
</evidence>
<dbReference type="InterPro" id="IPR008030">
    <property type="entry name" value="NmrA-like"/>
</dbReference>
<dbReference type="PROSITE" id="PS50940">
    <property type="entry name" value="CHIT_BIND_II"/>
    <property type="match status" value="3"/>
</dbReference>
<dbReference type="Proteomes" id="UP000663889">
    <property type="component" value="Unassembled WGS sequence"/>
</dbReference>
<dbReference type="InterPro" id="IPR036291">
    <property type="entry name" value="NAD(P)-bd_dom_sf"/>
</dbReference>
<keyword evidence="2" id="KW-0560">Oxidoreductase</keyword>
<organism evidence="4 5">
    <name type="scientific">Rotaria sordida</name>
    <dbReference type="NCBI Taxonomy" id="392033"/>
    <lineage>
        <taxon>Eukaryota</taxon>
        <taxon>Metazoa</taxon>
        <taxon>Spiralia</taxon>
        <taxon>Gnathifera</taxon>
        <taxon>Rotifera</taxon>
        <taxon>Eurotatoria</taxon>
        <taxon>Bdelloidea</taxon>
        <taxon>Philodinida</taxon>
        <taxon>Philodinidae</taxon>
        <taxon>Rotaria</taxon>
    </lineage>
</organism>
<dbReference type="InterPro" id="IPR045312">
    <property type="entry name" value="PCBER-like"/>
</dbReference>
<accession>A0A814VKM5</accession>
<gene>
    <name evidence="4" type="ORF">SEV965_LOCUS20478</name>
</gene>
<dbReference type="SMART" id="SM00494">
    <property type="entry name" value="ChtBD2"/>
    <property type="match status" value="3"/>
</dbReference>
<dbReference type="CDD" id="cd05259">
    <property type="entry name" value="PCBER_SDR_a"/>
    <property type="match status" value="1"/>
</dbReference>
<dbReference type="GO" id="GO:0005576">
    <property type="term" value="C:extracellular region"/>
    <property type="evidence" value="ECO:0007669"/>
    <property type="project" value="InterPro"/>
</dbReference>
<evidence type="ECO:0000313" key="5">
    <source>
        <dbReference type="Proteomes" id="UP000663889"/>
    </source>
</evidence>
<dbReference type="AlphaFoldDB" id="A0A814VKM5"/>
<protein>
    <recommendedName>
        <fullName evidence="3">Chitin-binding type-2 domain-containing protein</fullName>
    </recommendedName>
</protein>
<dbReference type="Pfam" id="PF01607">
    <property type="entry name" value="CBM_14"/>
    <property type="match status" value="2"/>
</dbReference>
<evidence type="ECO:0000259" key="3">
    <source>
        <dbReference type="PROSITE" id="PS50940"/>
    </source>
</evidence>
<comment type="caution">
    <text evidence="4">The sequence shown here is derived from an EMBL/GenBank/DDBJ whole genome shotgun (WGS) entry which is preliminary data.</text>
</comment>
<dbReference type="Gene3D" id="3.40.50.720">
    <property type="entry name" value="NAD(P)-binding Rossmann-like Domain"/>
    <property type="match status" value="1"/>
</dbReference>
<dbReference type="PANTHER" id="PTHR47706">
    <property type="entry name" value="NMRA-LIKE FAMILY PROTEIN"/>
    <property type="match status" value="1"/>
</dbReference>
<feature type="domain" description="Chitin-binding type-2" evidence="3">
    <location>
        <begin position="421"/>
        <end position="477"/>
    </location>
</feature>
<dbReference type="EMBL" id="CAJNOU010001334">
    <property type="protein sequence ID" value="CAF1188906.1"/>
    <property type="molecule type" value="Genomic_DNA"/>
</dbReference>
<dbReference type="SUPFAM" id="SSF51735">
    <property type="entry name" value="NAD(P)-binding Rossmann-fold domains"/>
    <property type="match status" value="1"/>
</dbReference>